<dbReference type="SMART" id="SM00271">
    <property type="entry name" value="DnaJ"/>
    <property type="match status" value="1"/>
</dbReference>
<gene>
    <name evidence="4" type="ORF">VOLCADRAFT_94031</name>
</gene>
<dbReference type="PANTHER" id="PTHR13037:SF24">
    <property type="entry name" value="POLYCOMB PROTEIN PCL-RELATED"/>
    <property type="match status" value="1"/>
</dbReference>
<dbReference type="InParanoid" id="D8U3Q7"/>
<feature type="domain" description="J" evidence="3">
    <location>
        <begin position="62"/>
        <end position="118"/>
    </location>
</feature>
<feature type="compositionally biased region" description="Pro residues" evidence="2">
    <location>
        <begin position="980"/>
        <end position="1004"/>
    </location>
</feature>
<feature type="compositionally biased region" description="Polar residues" evidence="2">
    <location>
        <begin position="454"/>
        <end position="466"/>
    </location>
</feature>
<dbReference type="InterPro" id="IPR036869">
    <property type="entry name" value="J_dom_sf"/>
</dbReference>
<reference evidence="4 5" key="1">
    <citation type="journal article" date="2010" name="Science">
        <title>Genomic analysis of organismal complexity in the multicellular green alga Volvox carteri.</title>
        <authorList>
            <person name="Prochnik S.E."/>
            <person name="Umen J."/>
            <person name="Nedelcu A.M."/>
            <person name="Hallmann A."/>
            <person name="Miller S.M."/>
            <person name="Nishii I."/>
            <person name="Ferris P."/>
            <person name="Kuo A."/>
            <person name="Mitros T."/>
            <person name="Fritz-Laylin L.K."/>
            <person name="Hellsten U."/>
            <person name="Chapman J."/>
            <person name="Simakov O."/>
            <person name="Rensing S.A."/>
            <person name="Terry A."/>
            <person name="Pangilinan J."/>
            <person name="Kapitonov V."/>
            <person name="Jurka J."/>
            <person name="Salamov A."/>
            <person name="Shapiro H."/>
            <person name="Schmutz J."/>
            <person name="Grimwood J."/>
            <person name="Lindquist E."/>
            <person name="Lucas S."/>
            <person name="Grigoriev I.V."/>
            <person name="Schmitt R."/>
            <person name="Kirk D."/>
            <person name="Rokhsar D.S."/>
        </authorList>
    </citation>
    <scope>NUCLEOTIDE SEQUENCE [LARGE SCALE GENOMIC DNA]</scope>
    <source>
        <strain evidence="5">f. Nagariensis / Eve</strain>
    </source>
</reference>
<dbReference type="CDD" id="cd06257">
    <property type="entry name" value="DnaJ"/>
    <property type="match status" value="1"/>
</dbReference>
<feature type="compositionally biased region" description="Low complexity" evidence="2">
    <location>
        <begin position="250"/>
        <end position="264"/>
    </location>
</feature>
<feature type="compositionally biased region" description="Polar residues" evidence="2">
    <location>
        <begin position="344"/>
        <end position="358"/>
    </location>
</feature>
<feature type="region of interest" description="Disordered" evidence="2">
    <location>
        <begin position="318"/>
        <end position="360"/>
    </location>
</feature>
<dbReference type="Pfam" id="PF00226">
    <property type="entry name" value="DnaJ"/>
    <property type="match status" value="1"/>
</dbReference>
<feature type="compositionally biased region" description="Low complexity" evidence="2">
    <location>
        <begin position="1005"/>
        <end position="1015"/>
    </location>
</feature>
<feature type="region of interest" description="Disordered" evidence="2">
    <location>
        <begin position="959"/>
        <end position="1015"/>
    </location>
</feature>
<feature type="region of interest" description="Disordered" evidence="2">
    <location>
        <begin position="559"/>
        <end position="586"/>
    </location>
</feature>
<sequence>MPVCRITGVAHRFDYQYPSYCQATTWWTSKWPFACSIRGQQLTLLARANSTYAMQVHAAFMNPHSLLGVSPAADVKEVKRAYRKLALQFHPDVCKSEDGHERFIALTQAYEMLLGRAEGKTDPNHASSSGWDFHDWYWNFRMQRSWEKQQRQAKGAADGGSTGSSSSSSTESGYSWRPPPHGQAGFGQPEARANLRSQLAGLRHRAAVRANRSSAPTSPPPSSSPTTATPSWSAASCGAVDYGPDCTDGAQSSPPSTEAAAAAVPEVPGDAANVRGSARCHGAAARNDPSSSPSPAAASSVSWNAWSWSWSWDDLLESEDDDEQSNAGPAVTTEPATDDLNGAATGNGSLGGQASSPSELHEQYTHVYDAAAAAPAAAAAAAAECAEMEVMAVHDGHFGTVVGAVVANHAVPFPGGAISCSEFPDVAGRQRSYSTQHHQPQPQYRYSGEETTAPAAQSYQDQNSHQPDLDDAEPEPFSNPFGRDFSAGRGQGEQQQYGSARRRFAADGVSRETVSHQLAGLRRKAAMKAASAHFSGADAAAASSGEDDCGCEVLEPSGLLQSNIGQPSSRPPPPSLPQQGHDGSLSASLTEKATTALAAVATDGTKTADATVGGGRGNREHEADTTGALHAFENATNTTNKQISNVIVARRSIHELLGELERNAAAPPPSPRILLDSLEQWRKHRREPNAGGRSSAAVLAARMDRLLAPKLAGDYGANLEIKSQVLLFWSLVKGGLFGEATLALARRMEESIRPEMPYGSSDYWASLAFYSLGLAQQTATGGAGAGGGGTPSPATAAAAAALVEQSRRRLAPALLALLSRNARTINQQGLSNTFWAAGLLQMRDHRGLLAPLAAQVYRLAAEAQSQNISNILYGCAVLGLSEREWAAVQGSYPFLERLLSESVRQRPLLKAVSELIAGGGFDGVTSSQVWANTLYAMGLMDHYDPRVFQALSQALFKDNSNSSGGKSDSSRSPDVNSLTSPPPQSSPPPPQPPSLPSPPSPQLPPSSSSSSSSPSQLLRFATAQTCGNVLFAMGALRHVDEQIMDALLTRMLQIVRGGGRGGGGSGGVSVVDLALAVRACAHLNYRSSLLDELLEAAMPALKAQAARLMAYNVLWSMLILGILGEVRHQPLVQYLVSCVNRYGTSTWKSAADPSSPSSPSISSSPPPPSSETAAYDDLTQLVQYHLESRYLGLTGTAYDLTPPQGMDALIRQIRERRQQLAAQSSTVVHQKVVATLQEMAAAPNCLTAGVRHPRILAVESEVLLEPELVVVDVLLTLEADPDANLNSNSNSSPFEASSPVAAAAAPAVAATTAAFAGNNNNNKNNNNNNNSSPTDYVPSSPPSPSTSSATSTSSAPIQYKLAVEVDGPHHFMRNRLDHQDGTSAYRDRVLQRRLGQQAGGGGVAVVRTRTWVEQLPDDEARRRYLAGLLAASVPPRS</sequence>
<keyword evidence="5" id="KW-1185">Reference proteome</keyword>
<dbReference type="GeneID" id="9622269"/>
<dbReference type="OrthoDB" id="445556at2759"/>
<feature type="region of interest" description="Disordered" evidence="2">
    <location>
        <begin position="148"/>
        <end position="188"/>
    </location>
</feature>
<feature type="region of interest" description="Disordered" evidence="2">
    <location>
        <begin position="1147"/>
        <end position="1173"/>
    </location>
</feature>
<evidence type="ECO:0000313" key="5">
    <source>
        <dbReference type="Proteomes" id="UP000001058"/>
    </source>
</evidence>
<organism evidence="5">
    <name type="scientific">Volvox carteri f. nagariensis</name>
    <dbReference type="NCBI Taxonomy" id="3068"/>
    <lineage>
        <taxon>Eukaryota</taxon>
        <taxon>Viridiplantae</taxon>
        <taxon>Chlorophyta</taxon>
        <taxon>core chlorophytes</taxon>
        <taxon>Chlorophyceae</taxon>
        <taxon>CS clade</taxon>
        <taxon>Chlamydomonadales</taxon>
        <taxon>Volvocaceae</taxon>
        <taxon>Volvox</taxon>
    </lineage>
</organism>
<feature type="region of interest" description="Disordered" evidence="2">
    <location>
        <begin position="245"/>
        <end position="264"/>
    </location>
</feature>
<evidence type="ECO:0000259" key="3">
    <source>
        <dbReference type="PROSITE" id="PS50076"/>
    </source>
</evidence>
<dbReference type="Proteomes" id="UP000001058">
    <property type="component" value="Unassembled WGS sequence"/>
</dbReference>
<dbReference type="eggNOG" id="KOG0714">
    <property type="taxonomic scope" value="Eukaryota"/>
</dbReference>
<dbReference type="PANTHER" id="PTHR13037">
    <property type="entry name" value="FORMIN"/>
    <property type="match status" value="1"/>
</dbReference>
<dbReference type="KEGG" id="vcn:VOLCADRAFT_94031"/>
<feature type="compositionally biased region" description="Low complexity" evidence="2">
    <location>
        <begin position="224"/>
        <end position="234"/>
    </location>
</feature>
<feature type="region of interest" description="Disordered" evidence="2">
    <location>
        <begin position="1316"/>
        <end position="1355"/>
    </location>
</feature>
<evidence type="ECO:0000256" key="2">
    <source>
        <dbReference type="SAM" id="MobiDB-lite"/>
    </source>
</evidence>
<feature type="region of interest" description="Disordered" evidence="2">
    <location>
        <begin position="204"/>
        <end position="234"/>
    </location>
</feature>
<dbReference type="EMBL" id="GL378356">
    <property type="protein sequence ID" value="EFJ45572.1"/>
    <property type="molecule type" value="Genomic_DNA"/>
</dbReference>
<dbReference type="PRINTS" id="PR00625">
    <property type="entry name" value="JDOMAIN"/>
</dbReference>
<feature type="region of interest" description="Disordered" evidence="2">
    <location>
        <begin position="598"/>
        <end position="622"/>
    </location>
</feature>
<keyword evidence="1" id="KW-0945">Host-virus interaction</keyword>
<dbReference type="PROSITE" id="PS50076">
    <property type="entry name" value="DNAJ_2"/>
    <property type="match status" value="1"/>
</dbReference>
<feature type="compositionally biased region" description="Polar residues" evidence="2">
    <location>
        <begin position="431"/>
        <end position="444"/>
    </location>
</feature>
<feature type="compositionally biased region" description="Low complexity" evidence="2">
    <location>
        <begin position="1153"/>
        <end position="1163"/>
    </location>
</feature>
<feature type="region of interest" description="Disordered" evidence="2">
    <location>
        <begin position="271"/>
        <end position="298"/>
    </location>
</feature>
<feature type="compositionally biased region" description="Low complexity" evidence="2">
    <location>
        <begin position="163"/>
        <end position="175"/>
    </location>
</feature>
<feature type="compositionally biased region" description="Low complexity" evidence="2">
    <location>
        <begin position="1345"/>
        <end position="1355"/>
    </location>
</feature>
<proteinExistence type="predicted"/>
<name>D8U3Q7_VOLCA</name>
<dbReference type="STRING" id="3068.D8U3Q7"/>
<dbReference type="Gene3D" id="1.10.287.110">
    <property type="entry name" value="DnaJ domain"/>
    <property type="match status" value="1"/>
</dbReference>
<evidence type="ECO:0000313" key="4">
    <source>
        <dbReference type="EMBL" id="EFJ45572.1"/>
    </source>
</evidence>
<dbReference type="RefSeq" id="XP_002953262.1">
    <property type="nucleotide sequence ID" value="XM_002953216.1"/>
</dbReference>
<dbReference type="InterPro" id="IPR001623">
    <property type="entry name" value="DnaJ_domain"/>
</dbReference>
<dbReference type="SUPFAM" id="SSF46565">
    <property type="entry name" value="Chaperone J-domain"/>
    <property type="match status" value="1"/>
</dbReference>
<feature type="compositionally biased region" description="Low complexity" evidence="2">
    <location>
        <begin position="1316"/>
        <end position="1338"/>
    </location>
</feature>
<feature type="compositionally biased region" description="Low complexity" evidence="2">
    <location>
        <begin position="283"/>
        <end position="298"/>
    </location>
</feature>
<feature type="region of interest" description="Disordered" evidence="2">
    <location>
        <begin position="429"/>
        <end position="511"/>
    </location>
</feature>
<accession>D8U3Q7</accession>
<evidence type="ECO:0000256" key="1">
    <source>
        <dbReference type="ARBA" id="ARBA00022581"/>
    </source>
</evidence>
<protein>
    <recommendedName>
        <fullName evidence="3">J domain-containing protein</fullName>
    </recommendedName>
</protein>